<organism evidence="10 11">
    <name type="scientific">Phyllachora maydis</name>
    <dbReference type="NCBI Taxonomy" id="1825666"/>
    <lineage>
        <taxon>Eukaryota</taxon>
        <taxon>Fungi</taxon>
        <taxon>Dikarya</taxon>
        <taxon>Ascomycota</taxon>
        <taxon>Pezizomycotina</taxon>
        <taxon>Sordariomycetes</taxon>
        <taxon>Sordariomycetidae</taxon>
        <taxon>Phyllachorales</taxon>
        <taxon>Phyllachoraceae</taxon>
        <taxon>Phyllachora</taxon>
    </lineage>
</organism>
<evidence type="ECO:0000259" key="9">
    <source>
        <dbReference type="Pfam" id="PF18388"/>
    </source>
</evidence>
<evidence type="ECO:0000313" key="10">
    <source>
        <dbReference type="EMBL" id="KAK2075174.1"/>
    </source>
</evidence>
<gene>
    <name evidence="10" type="ORF">P8C59_009321</name>
</gene>
<keyword evidence="5" id="KW-0653">Protein transport</keyword>
<evidence type="ECO:0000256" key="1">
    <source>
        <dbReference type="ARBA" id="ARBA00004329"/>
    </source>
</evidence>
<evidence type="ECO:0000313" key="11">
    <source>
        <dbReference type="Proteomes" id="UP001217918"/>
    </source>
</evidence>
<dbReference type="EMBL" id="JAQQPM010000009">
    <property type="protein sequence ID" value="KAK2075174.1"/>
    <property type="molecule type" value="Genomic_DNA"/>
</dbReference>
<dbReference type="InterPro" id="IPR039113">
    <property type="entry name" value="ATG29"/>
</dbReference>
<feature type="compositionally biased region" description="Polar residues" evidence="8">
    <location>
        <begin position="309"/>
        <end position="324"/>
    </location>
</feature>
<comment type="function">
    <text evidence="7">Plays a role in autophagy. Functions at the preautophagosomal structure (PAS) in order to form normal autophagosomes under starvation conditions. Also plays a role in mitophagy and regulation of filamentous growth.</text>
</comment>
<dbReference type="GO" id="GO:0000045">
    <property type="term" value="P:autophagosome assembly"/>
    <property type="evidence" value="ECO:0007669"/>
    <property type="project" value="InterPro"/>
</dbReference>
<dbReference type="GO" id="GO:0000407">
    <property type="term" value="C:phagophore assembly site"/>
    <property type="evidence" value="ECO:0007669"/>
    <property type="project" value="UniProtKB-SubCell"/>
</dbReference>
<feature type="compositionally biased region" description="Polar residues" evidence="8">
    <location>
        <begin position="372"/>
        <end position="385"/>
    </location>
</feature>
<dbReference type="InterPro" id="IPR040666">
    <property type="entry name" value="Atg29_N"/>
</dbReference>
<feature type="domain" description="Atg29 N-terminal" evidence="9">
    <location>
        <begin position="37"/>
        <end position="89"/>
    </location>
</feature>
<protein>
    <recommendedName>
        <fullName evidence="3">Autophagy-related protein 29</fullName>
    </recommendedName>
</protein>
<keyword evidence="6" id="KW-0072">Autophagy</keyword>
<sequence>MYTPPWRSSLSRDDSASPREQLPLQLQLSDGPQELKYVLYVRLPFKRGDFVDPPPVDWNQRKSEQLWSIISGVAKTEIDWDQLAEDFGVTVNYILLLATFLTQQHTSQLRAQMLRVAATKASSAPSPVPPGSSDSSGAAAAPGASAEGAGRAASAAGGRVPSALSIRRDSPLPRNEGSVPATPMKTSAPLRPQVSRNSSANNAVMSNRQQASLKGARFSDSQRRRISSLPITATAPSAPQEPYLAAEEAAEEVPLSPGPAEGSEPESSASSDGPVESRIIRRPPRFRSQDGGGSSADGDEEEAEPAFLPSQSTTRQAGGSSQETAGGRPAGKGKGISREGSEGTPSMGSSFSDLDDASVTQSALEEALASKMQDTTIGSRMSNFGQAFKSRYMPKMKPP</sequence>
<dbReference type="Proteomes" id="UP001217918">
    <property type="component" value="Unassembled WGS sequence"/>
</dbReference>
<evidence type="ECO:0000256" key="8">
    <source>
        <dbReference type="SAM" id="MobiDB-lite"/>
    </source>
</evidence>
<evidence type="ECO:0000256" key="6">
    <source>
        <dbReference type="ARBA" id="ARBA00023006"/>
    </source>
</evidence>
<feature type="compositionally biased region" description="Low complexity" evidence="8">
    <location>
        <begin position="122"/>
        <end position="163"/>
    </location>
</feature>
<dbReference type="AlphaFoldDB" id="A0AAD9IDF7"/>
<dbReference type="Gene3D" id="1.10.10.2570">
    <property type="match status" value="1"/>
</dbReference>
<keyword evidence="11" id="KW-1185">Reference proteome</keyword>
<dbReference type="GO" id="GO:0015031">
    <property type="term" value="P:protein transport"/>
    <property type="evidence" value="ECO:0007669"/>
    <property type="project" value="UniProtKB-KW"/>
</dbReference>
<keyword evidence="4" id="KW-0813">Transport</keyword>
<comment type="similarity">
    <text evidence="2">Belongs to the ATG29 family.</text>
</comment>
<evidence type="ECO:0000256" key="2">
    <source>
        <dbReference type="ARBA" id="ARBA00010082"/>
    </source>
</evidence>
<feature type="region of interest" description="Disordered" evidence="8">
    <location>
        <begin position="122"/>
        <end position="399"/>
    </location>
</feature>
<feature type="compositionally biased region" description="Polar residues" evidence="8">
    <location>
        <begin position="343"/>
        <end position="363"/>
    </location>
</feature>
<evidence type="ECO:0000256" key="7">
    <source>
        <dbReference type="ARBA" id="ARBA00060351"/>
    </source>
</evidence>
<proteinExistence type="inferred from homology"/>
<name>A0AAD9IDF7_9PEZI</name>
<evidence type="ECO:0000256" key="5">
    <source>
        <dbReference type="ARBA" id="ARBA00022927"/>
    </source>
</evidence>
<dbReference type="PANTHER" id="PTHR40012">
    <property type="entry name" value="AUTOPHAGY-RELATED PROTEIN 29"/>
    <property type="match status" value="1"/>
</dbReference>
<evidence type="ECO:0000256" key="4">
    <source>
        <dbReference type="ARBA" id="ARBA00022448"/>
    </source>
</evidence>
<reference evidence="10" key="1">
    <citation type="journal article" date="2023" name="Mol. Plant Microbe Interact.">
        <title>Elucidating the Obligate Nature and Biological Capacity of an Invasive Fungal Corn Pathogen.</title>
        <authorList>
            <person name="MacCready J.S."/>
            <person name="Roggenkamp E.M."/>
            <person name="Gdanetz K."/>
            <person name="Chilvers M.I."/>
        </authorList>
    </citation>
    <scope>NUCLEOTIDE SEQUENCE</scope>
    <source>
        <strain evidence="10">PM02</strain>
    </source>
</reference>
<comment type="subcellular location">
    <subcellularLocation>
        <location evidence="1">Preautophagosomal structure</location>
    </subcellularLocation>
</comment>
<dbReference type="FunFam" id="1.10.10.2570:FF:000001">
    <property type="entry name" value="Autophagy-related protein 29"/>
    <property type="match status" value="1"/>
</dbReference>
<feature type="compositionally biased region" description="Polar residues" evidence="8">
    <location>
        <begin position="194"/>
        <end position="212"/>
    </location>
</feature>
<dbReference type="InterPro" id="IPR039362">
    <property type="entry name" value="ATG29_sf"/>
</dbReference>
<dbReference type="PANTHER" id="PTHR40012:SF1">
    <property type="entry name" value="AUTOPHAGY-RELATED PROTEIN 29"/>
    <property type="match status" value="1"/>
</dbReference>
<evidence type="ECO:0000256" key="3">
    <source>
        <dbReference type="ARBA" id="ARBA00013784"/>
    </source>
</evidence>
<comment type="caution">
    <text evidence="10">The sequence shown here is derived from an EMBL/GenBank/DDBJ whole genome shotgun (WGS) entry which is preliminary data.</text>
</comment>
<dbReference type="Pfam" id="PF18388">
    <property type="entry name" value="ATG29_N"/>
    <property type="match status" value="1"/>
</dbReference>
<feature type="compositionally biased region" description="Low complexity" evidence="8">
    <location>
        <begin position="258"/>
        <end position="271"/>
    </location>
</feature>
<accession>A0AAD9IDF7</accession>